<dbReference type="Proteomes" id="UP000054226">
    <property type="component" value="Unassembled WGS sequence"/>
</dbReference>
<sequence length="90" mass="10146">MRASDLLGAAAYDDSGQRLGWIVELVAETTPDGPPAIKAVLIAPRRHLRLLGYDRHGMRHPVPIRQLANRLRRNIHEVTWNELRLAPPPT</sequence>
<dbReference type="EMBL" id="AOHO01000047">
    <property type="protein sequence ID" value="EME60902.1"/>
    <property type="molecule type" value="Genomic_DNA"/>
</dbReference>
<proteinExistence type="predicted"/>
<keyword evidence="2" id="KW-1185">Reference proteome</keyword>
<dbReference type="PATRIC" id="fig|1284240.4.peg.2499"/>
<dbReference type="AlphaFoldDB" id="M2Z0W6"/>
<dbReference type="OrthoDB" id="3430164at2"/>
<name>M2Z0W6_9PSEU</name>
<accession>M2Z0W6</accession>
<reference evidence="1 2" key="1">
    <citation type="journal article" date="2013" name="Genome Announc.">
        <title>Draft Genome Sequence of Amycolatopsis decaplanina Strain DSM 44594T.</title>
        <authorList>
            <person name="Kaur N."/>
            <person name="Kumar S."/>
            <person name="Bala M."/>
            <person name="Raghava G.P."/>
            <person name="Mayilraj S."/>
        </authorList>
    </citation>
    <scope>NUCLEOTIDE SEQUENCE [LARGE SCALE GENOMIC DNA]</scope>
    <source>
        <strain evidence="1 2">DSM 44594</strain>
    </source>
</reference>
<evidence type="ECO:0008006" key="3">
    <source>
        <dbReference type="Google" id="ProtNLM"/>
    </source>
</evidence>
<evidence type="ECO:0000313" key="2">
    <source>
        <dbReference type="Proteomes" id="UP000054226"/>
    </source>
</evidence>
<evidence type="ECO:0000313" key="1">
    <source>
        <dbReference type="EMBL" id="EME60902.1"/>
    </source>
</evidence>
<organism evidence="1 2">
    <name type="scientific">Amycolatopsis decaplanina DSM 44594</name>
    <dbReference type="NCBI Taxonomy" id="1284240"/>
    <lineage>
        <taxon>Bacteria</taxon>
        <taxon>Bacillati</taxon>
        <taxon>Actinomycetota</taxon>
        <taxon>Actinomycetes</taxon>
        <taxon>Pseudonocardiales</taxon>
        <taxon>Pseudonocardiaceae</taxon>
        <taxon>Amycolatopsis</taxon>
    </lineage>
</organism>
<dbReference type="RefSeq" id="WP_007030358.1">
    <property type="nucleotide sequence ID" value="NZ_AOHO01000047.1"/>
</dbReference>
<gene>
    <name evidence="1" type="ORF">H074_12262</name>
</gene>
<protein>
    <recommendedName>
        <fullName evidence="3">PRC-barrel domain-containing protein</fullName>
    </recommendedName>
</protein>
<comment type="caution">
    <text evidence="1">The sequence shown here is derived from an EMBL/GenBank/DDBJ whole genome shotgun (WGS) entry which is preliminary data.</text>
</comment>